<dbReference type="RefSeq" id="XP_066702394.1">
    <property type="nucleotide sequence ID" value="XM_066842532.1"/>
</dbReference>
<name>A0ABR1QKF1_9PEZI</name>
<dbReference type="Proteomes" id="UP001391051">
    <property type="component" value="Unassembled WGS sequence"/>
</dbReference>
<evidence type="ECO:0000313" key="2">
    <source>
        <dbReference type="EMBL" id="KAK7957088.1"/>
    </source>
</evidence>
<sequence>MRADKIHLPINIAQRRIKDGMGAGDIASARPGRPQGESANSGTSHLDIPLLVVRPFTWLSSWMPGHYDGTSAIWGWPLILGLFQAACERSQIVVMVAGLEARRMDYGPVAHHVVTVSLIAPS</sequence>
<evidence type="ECO:0000313" key="3">
    <source>
        <dbReference type="Proteomes" id="UP001391051"/>
    </source>
</evidence>
<protein>
    <submittedName>
        <fullName evidence="2">TLC domain-containing protein</fullName>
    </submittedName>
</protein>
<keyword evidence="3" id="KW-1185">Reference proteome</keyword>
<dbReference type="GeneID" id="92075594"/>
<comment type="caution">
    <text evidence="2">The sequence shown here is derived from an EMBL/GenBank/DDBJ whole genome shotgun (WGS) entry which is preliminary data.</text>
</comment>
<evidence type="ECO:0000256" key="1">
    <source>
        <dbReference type="SAM" id="MobiDB-lite"/>
    </source>
</evidence>
<gene>
    <name evidence="2" type="ORF">PG986_006310</name>
</gene>
<dbReference type="EMBL" id="JAQQWE010000004">
    <property type="protein sequence ID" value="KAK7957088.1"/>
    <property type="molecule type" value="Genomic_DNA"/>
</dbReference>
<feature type="region of interest" description="Disordered" evidence="1">
    <location>
        <begin position="21"/>
        <end position="42"/>
    </location>
</feature>
<proteinExistence type="predicted"/>
<organism evidence="2 3">
    <name type="scientific">Apiospora aurea</name>
    <dbReference type="NCBI Taxonomy" id="335848"/>
    <lineage>
        <taxon>Eukaryota</taxon>
        <taxon>Fungi</taxon>
        <taxon>Dikarya</taxon>
        <taxon>Ascomycota</taxon>
        <taxon>Pezizomycotina</taxon>
        <taxon>Sordariomycetes</taxon>
        <taxon>Xylariomycetidae</taxon>
        <taxon>Amphisphaeriales</taxon>
        <taxon>Apiosporaceae</taxon>
        <taxon>Apiospora</taxon>
    </lineage>
</organism>
<accession>A0ABR1QKF1</accession>
<reference evidence="2 3" key="1">
    <citation type="submission" date="2023-01" db="EMBL/GenBank/DDBJ databases">
        <title>Analysis of 21 Apiospora genomes using comparative genomics revels a genus with tremendous synthesis potential of carbohydrate active enzymes and secondary metabolites.</title>
        <authorList>
            <person name="Sorensen T."/>
        </authorList>
    </citation>
    <scope>NUCLEOTIDE SEQUENCE [LARGE SCALE GENOMIC DNA]</scope>
    <source>
        <strain evidence="2 3">CBS 24483</strain>
    </source>
</reference>